<comment type="caution">
    <text evidence="2">The sequence shown here is derived from an EMBL/GenBank/DDBJ whole genome shotgun (WGS) entry which is preliminary data.</text>
</comment>
<gene>
    <name evidence="2" type="ORF">B0T19DRAFT_493620</name>
</gene>
<dbReference type="AlphaFoldDB" id="A0AAE0M2Y5"/>
<dbReference type="GO" id="GO:0016787">
    <property type="term" value="F:hydrolase activity"/>
    <property type="evidence" value="ECO:0007669"/>
    <property type="project" value="UniProtKB-KW"/>
</dbReference>
<dbReference type="InterPro" id="IPR013094">
    <property type="entry name" value="AB_hydrolase_3"/>
</dbReference>
<dbReference type="InterPro" id="IPR029058">
    <property type="entry name" value="AB_hydrolase_fold"/>
</dbReference>
<reference evidence="2" key="1">
    <citation type="journal article" date="2023" name="Mol. Phylogenet. Evol.">
        <title>Genome-scale phylogeny and comparative genomics of the fungal order Sordariales.</title>
        <authorList>
            <person name="Hensen N."/>
            <person name="Bonometti L."/>
            <person name="Westerberg I."/>
            <person name="Brannstrom I.O."/>
            <person name="Guillou S."/>
            <person name="Cros-Aarteil S."/>
            <person name="Calhoun S."/>
            <person name="Haridas S."/>
            <person name="Kuo A."/>
            <person name="Mondo S."/>
            <person name="Pangilinan J."/>
            <person name="Riley R."/>
            <person name="LaButti K."/>
            <person name="Andreopoulos B."/>
            <person name="Lipzen A."/>
            <person name="Chen C."/>
            <person name="Yan M."/>
            <person name="Daum C."/>
            <person name="Ng V."/>
            <person name="Clum A."/>
            <person name="Steindorff A."/>
            <person name="Ohm R.A."/>
            <person name="Martin F."/>
            <person name="Silar P."/>
            <person name="Natvig D.O."/>
            <person name="Lalanne C."/>
            <person name="Gautier V."/>
            <person name="Ament-Velasquez S.L."/>
            <person name="Kruys A."/>
            <person name="Hutchinson M.I."/>
            <person name="Powell A.J."/>
            <person name="Barry K."/>
            <person name="Miller A.N."/>
            <person name="Grigoriev I.V."/>
            <person name="Debuchy R."/>
            <person name="Gladieux P."/>
            <person name="Hiltunen Thoren M."/>
            <person name="Johannesson H."/>
        </authorList>
    </citation>
    <scope>NUCLEOTIDE SEQUENCE</scope>
    <source>
        <strain evidence="2">SMH4131-1</strain>
    </source>
</reference>
<dbReference type="SUPFAM" id="SSF53474">
    <property type="entry name" value="alpha/beta-Hydrolases"/>
    <property type="match status" value="1"/>
</dbReference>
<accession>A0AAE0M2Y5</accession>
<evidence type="ECO:0000259" key="1">
    <source>
        <dbReference type="Pfam" id="PF07859"/>
    </source>
</evidence>
<sequence>MAATRQYDNEGSHGDIINPLHTSVVDKLDPDYVAIYMKYQARAPRADQVPYHVYNADRAKYNFPGHLVSGASPAVGTTKTYKVPVSDPAGEISVRVYTPIAKSATNGNLDRDGLLPVLIDYHGGGFVIGNLESDDFFCRQVCEAIGCVVVNVDYRMAPEFPHPVPATDAYAALKWVVANAEMLRVDVARVAVSGFSAGANLAAVVAIMARDDNSIEMAGVKLVLQVLVVPVIDARYVPFDHGELPQVNRDGVVPYESYVSCEFAPVLPLSRLVWFYRLWLGAEREVWRRNAEDWRASPIVADNHGGLPPASILVAEVDPLRSEGVAYHEKLLAAGTRSEIKMYTGCGHTFSHWGGQLIKGQECVDDAVAALRDAFGSVLG</sequence>
<keyword evidence="3" id="KW-1185">Reference proteome</keyword>
<dbReference type="InterPro" id="IPR050466">
    <property type="entry name" value="Carboxylest/Gibb_receptor"/>
</dbReference>
<protein>
    <submittedName>
        <fullName evidence="2">Alpha beta hydrolase fold-3 domain-containing protein</fullName>
    </submittedName>
</protein>
<organism evidence="2 3">
    <name type="scientific">Cercophora scortea</name>
    <dbReference type="NCBI Taxonomy" id="314031"/>
    <lineage>
        <taxon>Eukaryota</taxon>
        <taxon>Fungi</taxon>
        <taxon>Dikarya</taxon>
        <taxon>Ascomycota</taxon>
        <taxon>Pezizomycotina</taxon>
        <taxon>Sordariomycetes</taxon>
        <taxon>Sordariomycetidae</taxon>
        <taxon>Sordariales</taxon>
        <taxon>Lasiosphaeriaceae</taxon>
        <taxon>Cercophora</taxon>
    </lineage>
</organism>
<dbReference type="Gene3D" id="3.40.50.1820">
    <property type="entry name" value="alpha/beta hydrolase"/>
    <property type="match status" value="1"/>
</dbReference>
<dbReference type="PANTHER" id="PTHR23024:SF24">
    <property type="entry name" value="ALPHA_BETA HYDROLASE FOLD-3 DOMAIN-CONTAINING PROTEIN"/>
    <property type="match status" value="1"/>
</dbReference>
<dbReference type="PANTHER" id="PTHR23024">
    <property type="entry name" value="ARYLACETAMIDE DEACETYLASE"/>
    <property type="match status" value="1"/>
</dbReference>
<feature type="domain" description="Alpha/beta hydrolase fold-3" evidence="1">
    <location>
        <begin position="119"/>
        <end position="350"/>
    </location>
</feature>
<dbReference type="Pfam" id="PF07859">
    <property type="entry name" value="Abhydrolase_3"/>
    <property type="match status" value="1"/>
</dbReference>
<keyword evidence="2" id="KW-0378">Hydrolase</keyword>
<name>A0AAE0M2Y5_9PEZI</name>
<dbReference type="Proteomes" id="UP001286456">
    <property type="component" value="Unassembled WGS sequence"/>
</dbReference>
<evidence type="ECO:0000313" key="3">
    <source>
        <dbReference type="Proteomes" id="UP001286456"/>
    </source>
</evidence>
<evidence type="ECO:0000313" key="2">
    <source>
        <dbReference type="EMBL" id="KAK3317150.1"/>
    </source>
</evidence>
<proteinExistence type="predicted"/>
<dbReference type="EMBL" id="JAUEPO010000008">
    <property type="protein sequence ID" value="KAK3317150.1"/>
    <property type="molecule type" value="Genomic_DNA"/>
</dbReference>
<reference evidence="2" key="2">
    <citation type="submission" date="2023-06" db="EMBL/GenBank/DDBJ databases">
        <authorList>
            <consortium name="Lawrence Berkeley National Laboratory"/>
            <person name="Haridas S."/>
            <person name="Hensen N."/>
            <person name="Bonometti L."/>
            <person name="Westerberg I."/>
            <person name="Brannstrom I.O."/>
            <person name="Guillou S."/>
            <person name="Cros-Aarteil S."/>
            <person name="Calhoun S."/>
            <person name="Kuo A."/>
            <person name="Mondo S."/>
            <person name="Pangilinan J."/>
            <person name="Riley R."/>
            <person name="Labutti K."/>
            <person name="Andreopoulos B."/>
            <person name="Lipzen A."/>
            <person name="Chen C."/>
            <person name="Yanf M."/>
            <person name="Daum C."/>
            <person name="Ng V."/>
            <person name="Clum A."/>
            <person name="Steindorff A."/>
            <person name="Ohm R."/>
            <person name="Martin F."/>
            <person name="Silar P."/>
            <person name="Natvig D."/>
            <person name="Lalanne C."/>
            <person name="Gautier V."/>
            <person name="Ament-Velasquez S.L."/>
            <person name="Kruys A."/>
            <person name="Hutchinson M.I."/>
            <person name="Powell A.J."/>
            <person name="Barry K."/>
            <person name="Miller A.N."/>
            <person name="Grigoriev I.V."/>
            <person name="Debuchy R."/>
            <person name="Gladieux P."/>
            <person name="Thoren M.H."/>
            <person name="Johannesson H."/>
        </authorList>
    </citation>
    <scope>NUCLEOTIDE SEQUENCE</scope>
    <source>
        <strain evidence="2">SMH4131-1</strain>
    </source>
</reference>